<gene>
    <name evidence="1" type="ORF">ACFY05_32540</name>
</gene>
<dbReference type="EMBL" id="JBIAXI010000024">
    <property type="protein sequence ID" value="MFF4777597.1"/>
    <property type="molecule type" value="Genomic_DNA"/>
</dbReference>
<evidence type="ECO:0000313" key="2">
    <source>
        <dbReference type="Proteomes" id="UP001602119"/>
    </source>
</evidence>
<dbReference type="RefSeq" id="WP_387346091.1">
    <property type="nucleotide sequence ID" value="NZ_JBIAXI010000024.1"/>
</dbReference>
<evidence type="ECO:0008006" key="3">
    <source>
        <dbReference type="Google" id="ProtNLM"/>
    </source>
</evidence>
<comment type="caution">
    <text evidence="1">The sequence shown here is derived from an EMBL/GenBank/DDBJ whole genome shotgun (WGS) entry which is preliminary data.</text>
</comment>
<protein>
    <recommendedName>
        <fullName evidence="3">Aminoglycoside phosphotransferase domain-containing protein</fullName>
    </recommendedName>
</protein>
<sequence length="256" mass="28135">MTLLQRCEDGQVLKLMSASGSIPIQQSAAADHVDRYIDVLRTANVRLPEDMRIVESPRRLAVQHQWIPGTAVTDLTDPALLMAAVQQIATWARALDATPARLDTNLANFILAAGGLVCIDVLPPLLTDLRPRERDDWQRLFGGLCYDTDITLCALAGYAARLLVAAHSTSAACYARALAGLCPGHDQPDRLPVRWFHARREIAVAALRGQIPQQAALTAFTVTSVLRLRHTAPEQRQTYIDYALSEMCRLAEGIHP</sequence>
<evidence type="ECO:0000313" key="1">
    <source>
        <dbReference type="EMBL" id="MFF4777597.1"/>
    </source>
</evidence>
<name>A0ABW6VE59_MICFU</name>
<reference evidence="1 2" key="1">
    <citation type="submission" date="2024-10" db="EMBL/GenBank/DDBJ databases">
        <title>The Natural Products Discovery Center: Release of the First 8490 Sequenced Strains for Exploring Actinobacteria Biosynthetic Diversity.</title>
        <authorList>
            <person name="Kalkreuter E."/>
            <person name="Kautsar S.A."/>
            <person name="Yang D."/>
            <person name="Bader C.D."/>
            <person name="Teijaro C.N."/>
            <person name="Fluegel L."/>
            <person name="Davis C.M."/>
            <person name="Simpson J.R."/>
            <person name="Lauterbach L."/>
            <person name="Steele A.D."/>
            <person name="Gui C."/>
            <person name="Meng S."/>
            <person name="Li G."/>
            <person name="Viehrig K."/>
            <person name="Ye F."/>
            <person name="Su P."/>
            <person name="Kiefer A.F."/>
            <person name="Nichols A."/>
            <person name="Cepeda A.J."/>
            <person name="Yan W."/>
            <person name="Fan B."/>
            <person name="Jiang Y."/>
            <person name="Adhikari A."/>
            <person name="Zheng C.-J."/>
            <person name="Schuster L."/>
            <person name="Cowan T.M."/>
            <person name="Smanski M.J."/>
            <person name="Chevrette M.G."/>
            <person name="De Carvalho L.P.S."/>
            <person name="Shen B."/>
        </authorList>
    </citation>
    <scope>NUCLEOTIDE SEQUENCE [LARGE SCALE GENOMIC DNA]</scope>
    <source>
        <strain evidence="1 2">NPDC001281</strain>
    </source>
</reference>
<keyword evidence="2" id="KW-1185">Reference proteome</keyword>
<accession>A0ABW6VE59</accession>
<proteinExistence type="predicted"/>
<organism evidence="1 2">
    <name type="scientific">Microtetraspora fusca</name>
    <dbReference type="NCBI Taxonomy" id="1997"/>
    <lineage>
        <taxon>Bacteria</taxon>
        <taxon>Bacillati</taxon>
        <taxon>Actinomycetota</taxon>
        <taxon>Actinomycetes</taxon>
        <taxon>Streptosporangiales</taxon>
        <taxon>Streptosporangiaceae</taxon>
        <taxon>Microtetraspora</taxon>
    </lineage>
</organism>
<dbReference type="Proteomes" id="UP001602119">
    <property type="component" value="Unassembled WGS sequence"/>
</dbReference>